<organism evidence="2 3">
    <name type="scientific">Geodermatophilus africanus</name>
    <dbReference type="NCBI Taxonomy" id="1137993"/>
    <lineage>
        <taxon>Bacteria</taxon>
        <taxon>Bacillati</taxon>
        <taxon>Actinomycetota</taxon>
        <taxon>Actinomycetes</taxon>
        <taxon>Geodermatophilales</taxon>
        <taxon>Geodermatophilaceae</taxon>
        <taxon>Geodermatophilus</taxon>
    </lineage>
</organism>
<feature type="domain" description="Integrase catalytic" evidence="1">
    <location>
        <begin position="25"/>
        <end position="90"/>
    </location>
</feature>
<sequence>MLQRPVEPRQYLAIAFTERLAAAGAAPSVGSVGDALDNALAETHIGLFKTELIRRQGPWRGLDDVELATLEWVDWHNNRRLHTACYDLTPVEYEQVFYGHHPAQERAEVSTP</sequence>
<dbReference type="AlphaFoldDB" id="A0A1H3DC28"/>
<protein>
    <submittedName>
        <fullName evidence="2">Integrase core domain-containing protein</fullName>
    </submittedName>
</protein>
<accession>A0A1H3DC28</accession>
<dbReference type="SUPFAM" id="SSF53098">
    <property type="entry name" value="Ribonuclease H-like"/>
    <property type="match status" value="1"/>
</dbReference>
<proteinExistence type="predicted"/>
<dbReference type="Pfam" id="PF13683">
    <property type="entry name" value="rve_3"/>
    <property type="match status" value="1"/>
</dbReference>
<name>A0A1H3DC28_9ACTN</name>
<reference evidence="3" key="1">
    <citation type="submission" date="2016-10" db="EMBL/GenBank/DDBJ databases">
        <authorList>
            <person name="Varghese N."/>
            <person name="Submissions S."/>
        </authorList>
    </citation>
    <scope>NUCLEOTIDE SEQUENCE [LARGE SCALE GENOMIC DNA]</scope>
    <source>
        <strain evidence="3">DSM 45422</strain>
    </source>
</reference>
<evidence type="ECO:0000313" key="3">
    <source>
        <dbReference type="Proteomes" id="UP000198921"/>
    </source>
</evidence>
<dbReference type="Proteomes" id="UP000198921">
    <property type="component" value="Unassembled WGS sequence"/>
</dbReference>
<dbReference type="InterPro" id="IPR001584">
    <property type="entry name" value="Integrase_cat-core"/>
</dbReference>
<evidence type="ECO:0000259" key="1">
    <source>
        <dbReference type="Pfam" id="PF13683"/>
    </source>
</evidence>
<evidence type="ECO:0000313" key="2">
    <source>
        <dbReference type="EMBL" id="SDX63698.1"/>
    </source>
</evidence>
<keyword evidence="3" id="KW-1185">Reference proteome</keyword>
<dbReference type="EMBL" id="FNOT01000002">
    <property type="protein sequence ID" value="SDX63698.1"/>
    <property type="molecule type" value="Genomic_DNA"/>
</dbReference>
<dbReference type="InterPro" id="IPR012337">
    <property type="entry name" value="RNaseH-like_sf"/>
</dbReference>
<dbReference type="STRING" id="1137993.SAMN05660209_00924"/>
<gene>
    <name evidence="2" type="ORF">SAMN05660209_00924</name>
</gene>
<dbReference type="GO" id="GO:0015074">
    <property type="term" value="P:DNA integration"/>
    <property type="evidence" value="ECO:0007669"/>
    <property type="project" value="InterPro"/>
</dbReference>